<comment type="caution">
    <text evidence="4">The sequence shown here is derived from an EMBL/GenBank/DDBJ whole genome shotgun (WGS) entry which is preliminary data.</text>
</comment>
<dbReference type="EMBL" id="JACHND010000001">
    <property type="protein sequence ID" value="MBB4701326.1"/>
    <property type="molecule type" value="Genomic_DNA"/>
</dbReference>
<dbReference type="GO" id="GO:0052913">
    <property type="term" value="F:16S rRNA (guanine(966)-N(2))-methyltransferase activity"/>
    <property type="evidence" value="ECO:0007669"/>
    <property type="project" value="UniProtKB-EC"/>
</dbReference>
<proteinExistence type="predicted"/>
<sequence>MTRVIAGTAGGRRISVPPGRGTRPTSDRAREGLFSTVGSLLGPLDGARVLDLYAGSGAVGLEALSRGAAHALLVESDAKAIRTIRANIASLGLEGAVVAGDKVERLLSGACAEPYDFVFADPPYAVADEIVLEMLARLRDNGWLAEDALVAVERESRGKDLVWPSGFEEQRVRRYGEASVWYGRAAGNQ</sequence>
<protein>
    <submittedName>
        <fullName evidence="4">16S rRNA (Guanine966-N2)-methyltransferase</fullName>
        <ecNumber evidence="4">2.1.1.171</ecNumber>
    </submittedName>
</protein>
<evidence type="ECO:0000256" key="3">
    <source>
        <dbReference type="SAM" id="MobiDB-lite"/>
    </source>
</evidence>
<reference evidence="4 5" key="1">
    <citation type="submission" date="2020-08" db="EMBL/GenBank/DDBJ databases">
        <title>Sequencing the genomes of 1000 actinobacteria strains.</title>
        <authorList>
            <person name="Klenk H.-P."/>
        </authorList>
    </citation>
    <scope>NUCLEOTIDE SEQUENCE [LARGE SCALE GENOMIC DNA]</scope>
    <source>
        <strain evidence="4 5">DSM 45784</strain>
    </source>
</reference>
<dbReference type="GO" id="GO:0003676">
    <property type="term" value="F:nucleic acid binding"/>
    <property type="evidence" value="ECO:0007669"/>
    <property type="project" value="InterPro"/>
</dbReference>
<dbReference type="NCBIfam" id="TIGR00095">
    <property type="entry name" value="16S rRNA (guanine(966)-N(2))-methyltransferase RsmD"/>
    <property type="match status" value="1"/>
</dbReference>
<dbReference type="AlphaFoldDB" id="A0A7W7D796"/>
<dbReference type="PIRSF" id="PIRSF004553">
    <property type="entry name" value="CHP00095"/>
    <property type="match status" value="1"/>
</dbReference>
<feature type="region of interest" description="Disordered" evidence="3">
    <location>
        <begin position="1"/>
        <end position="28"/>
    </location>
</feature>
<dbReference type="Proteomes" id="UP000542210">
    <property type="component" value="Unassembled WGS sequence"/>
</dbReference>
<dbReference type="PROSITE" id="PS00092">
    <property type="entry name" value="N6_MTASE"/>
    <property type="match status" value="1"/>
</dbReference>
<dbReference type="InterPro" id="IPR029063">
    <property type="entry name" value="SAM-dependent_MTases_sf"/>
</dbReference>
<keyword evidence="5" id="KW-1185">Reference proteome</keyword>
<organism evidence="4 5">
    <name type="scientific">Sphaerisporangium siamense</name>
    <dbReference type="NCBI Taxonomy" id="795645"/>
    <lineage>
        <taxon>Bacteria</taxon>
        <taxon>Bacillati</taxon>
        <taxon>Actinomycetota</taxon>
        <taxon>Actinomycetes</taxon>
        <taxon>Streptosporangiales</taxon>
        <taxon>Streptosporangiaceae</taxon>
        <taxon>Sphaerisporangium</taxon>
    </lineage>
</organism>
<dbReference type="InterPro" id="IPR004398">
    <property type="entry name" value="RNA_MeTrfase_RsmD"/>
</dbReference>
<dbReference type="InterPro" id="IPR002052">
    <property type="entry name" value="DNA_methylase_N6_adenine_CS"/>
</dbReference>
<dbReference type="Gene3D" id="3.40.50.150">
    <property type="entry name" value="Vaccinia Virus protein VP39"/>
    <property type="match status" value="1"/>
</dbReference>
<accession>A0A7W7D796</accession>
<evidence type="ECO:0000256" key="1">
    <source>
        <dbReference type="ARBA" id="ARBA00022603"/>
    </source>
</evidence>
<evidence type="ECO:0000256" key="2">
    <source>
        <dbReference type="ARBA" id="ARBA00022679"/>
    </source>
</evidence>
<keyword evidence="1 4" id="KW-0489">Methyltransferase</keyword>
<evidence type="ECO:0000313" key="4">
    <source>
        <dbReference type="EMBL" id="MBB4701326.1"/>
    </source>
</evidence>
<dbReference type="RefSeq" id="WP_184880339.1">
    <property type="nucleotide sequence ID" value="NZ_BOOV01000027.1"/>
</dbReference>
<dbReference type="EC" id="2.1.1.171" evidence="4"/>
<dbReference type="SUPFAM" id="SSF53335">
    <property type="entry name" value="S-adenosyl-L-methionine-dependent methyltransferases"/>
    <property type="match status" value="1"/>
</dbReference>
<name>A0A7W7D796_9ACTN</name>
<evidence type="ECO:0000313" key="5">
    <source>
        <dbReference type="Proteomes" id="UP000542210"/>
    </source>
</evidence>
<keyword evidence="2 4" id="KW-0808">Transferase</keyword>
<gene>
    <name evidence="4" type="ORF">BJ982_002870</name>
</gene>
<dbReference type="CDD" id="cd02440">
    <property type="entry name" value="AdoMet_MTases"/>
    <property type="match status" value="1"/>
</dbReference>
<dbReference type="Pfam" id="PF03602">
    <property type="entry name" value="Cons_hypoth95"/>
    <property type="match status" value="1"/>
</dbReference>
<dbReference type="PANTHER" id="PTHR43542:SF1">
    <property type="entry name" value="METHYLTRANSFERASE"/>
    <property type="match status" value="1"/>
</dbReference>
<dbReference type="PANTHER" id="PTHR43542">
    <property type="entry name" value="METHYLTRANSFERASE"/>
    <property type="match status" value="1"/>
</dbReference>